<reference evidence="3" key="1">
    <citation type="submission" date="2018-10" db="EMBL/GenBank/DDBJ databases">
        <title>Exploiting genes from Chlorella ohadii, highly resistant to photodamage, to reduce photoinhibition in Arabidopsis thaliana.</title>
        <authorList>
            <person name="Murik O."/>
            <person name="Kaplan A."/>
        </authorList>
    </citation>
    <scope>NUCLEOTIDE SEQUENCE</scope>
    <source>
        <strain evidence="3">1</strain>
    </source>
</reference>
<dbReference type="Pfam" id="PF00085">
    <property type="entry name" value="Thioredoxin"/>
    <property type="match status" value="1"/>
</dbReference>
<accession>A0A5P4NEF3</accession>
<dbReference type="GO" id="GO:0009535">
    <property type="term" value="C:chloroplast thylakoid membrane"/>
    <property type="evidence" value="ECO:0007669"/>
    <property type="project" value="TreeGrafter"/>
</dbReference>
<dbReference type="InterPro" id="IPR013766">
    <property type="entry name" value="Thioredoxin_domain"/>
</dbReference>
<dbReference type="GO" id="GO:0016671">
    <property type="term" value="F:oxidoreductase activity, acting on a sulfur group of donors, disulfide as acceptor"/>
    <property type="evidence" value="ECO:0007669"/>
    <property type="project" value="TreeGrafter"/>
</dbReference>
<feature type="domain" description="Thioredoxin" evidence="2">
    <location>
        <begin position="103"/>
        <end position="220"/>
    </location>
</feature>
<evidence type="ECO:0000259" key="2">
    <source>
        <dbReference type="PROSITE" id="PS51352"/>
    </source>
</evidence>
<dbReference type="AlphaFoldDB" id="A0A5P4NEF3"/>
<organism evidence="3">
    <name type="scientific">Chlorella ohadii</name>
    <dbReference type="NCBI Taxonomy" id="2649997"/>
    <lineage>
        <taxon>Eukaryota</taxon>
        <taxon>Viridiplantae</taxon>
        <taxon>Chlorophyta</taxon>
        <taxon>core chlorophytes</taxon>
        <taxon>Trebouxiophyceae</taxon>
        <taxon>Chlorellales</taxon>
        <taxon>Chlorellaceae</taxon>
        <taxon>Chlorella clade</taxon>
        <taxon>Chlorella</taxon>
    </lineage>
</organism>
<protein>
    <submittedName>
        <fullName evidence="3">Chloroplast thioredoxin 1</fullName>
    </submittedName>
</protein>
<dbReference type="PROSITE" id="PS51352">
    <property type="entry name" value="THIOREDOXIN_2"/>
    <property type="match status" value="1"/>
</dbReference>
<dbReference type="PANTHER" id="PTHR47353">
    <property type="entry name" value="THIOREDOXIN-LIKE PROTEIN HCF164, CHLOROPLASTIC"/>
    <property type="match status" value="1"/>
</dbReference>
<dbReference type="SUPFAM" id="SSF52833">
    <property type="entry name" value="Thioredoxin-like"/>
    <property type="match status" value="1"/>
</dbReference>
<dbReference type="EMBL" id="MK086153">
    <property type="protein sequence ID" value="QFB70715.1"/>
    <property type="molecule type" value="mRNA"/>
</dbReference>
<name>A0A5P4NEF3_9CHLO</name>
<feature type="region of interest" description="Disordered" evidence="1">
    <location>
        <begin position="237"/>
        <end position="256"/>
    </location>
</feature>
<dbReference type="PANTHER" id="PTHR47353:SF1">
    <property type="entry name" value="THIOREDOXIN-LIKE PROTEIN HCF164, CHLOROPLASTIC"/>
    <property type="match status" value="1"/>
</dbReference>
<dbReference type="InterPro" id="IPR036249">
    <property type="entry name" value="Thioredoxin-like_sf"/>
</dbReference>
<dbReference type="InterPro" id="IPR044241">
    <property type="entry name" value="TxlA/HCF164"/>
</dbReference>
<dbReference type="Gene3D" id="3.40.30.10">
    <property type="entry name" value="Glutaredoxin"/>
    <property type="match status" value="1"/>
</dbReference>
<proteinExistence type="evidence at transcript level"/>
<dbReference type="GO" id="GO:0010190">
    <property type="term" value="P:cytochrome b6f complex assembly"/>
    <property type="evidence" value="ECO:0007669"/>
    <property type="project" value="TreeGrafter"/>
</dbReference>
<feature type="region of interest" description="Disordered" evidence="1">
    <location>
        <begin position="15"/>
        <end position="84"/>
    </location>
</feature>
<sequence>MAAVASAPVLLPAALRWQQRRTASSRGPAPRQMRLHAQSEQGEAAQATQTGASSAVEPPTTAAAAPAPSPASSSSPAAPEPSGGKGVLAGGAVGLGVALFLAGRLTLGGPSFAALEADAVPLDLALQNGKPSIVEFYADWCEVCRELLPVTYEQQQAYKDQINFVALNVENTKWAPEVLEYGVKGIPEFVFLDASGKPVAAAVGKLPKEVLVGNVRALASGDPLPYARIQAAGASGLQRPDGAMAGPRQAGPLDHS</sequence>
<evidence type="ECO:0000256" key="1">
    <source>
        <dbReference type="SAM" id="MobiDB-lite"/>
    </source>
</evidence>
<evidence type="ECO:0000313" key="3">
    <source>
        <dbReference type="EMBL" id="QFB70715.1"/>
    </source>
</evidence>
<feature type="compositionally biased region" description="Low complexity" evidence="1">
    <location>
        <begin position="38"/>
        <end position="82"/>
    </location>
</feature>